<name>A0ACB6ZNJ7_THEGA</name>
<feature type="non-terminal residue" evidence="1">
    <location>
        <position position="393"/>
    </location>
</feature>
<protein>
    <submittedName>
        <fullName evidence="1">Uncharacterized protein</fullName>
    </submittedName>
</protein>
<evidence type="ECO:0000313" key="1">
    <source>
        <dbReference type="EMBL" id="KAF9651119.1"/>
    </source>
</evidence>
<accession>A0ACB6ZNJ7</accession>
<organism evidence="1 2">
    <name type="scientific">Thelephora ganbajun</name>
    <name type="common">Ganba fungus</name>
    <dbReference type="NCBI Taxonomy" id="370292"/>
    <lineage>
        <taxon>Eukaryota</taxon>
        <taxon>Fungi</taxon>
        <taxon>Dikarya</taxon>
        <taxon>Basidiomycota</taxon>
        <taxon>Agaricomycotina</taxon>
        <taxon>Agaricomycetes</taxon>
        <taxon>Thelephorales</taxon>
        <taxon>Thelephoraceae</taxon>
        <taxon>Thelephora</taxon>
    </lineage>
</organism>
<keyword evidence="2" id="KW-1185">Reference proteome</keyword>
<reference evidence="1" key="2">
    <citation type="journal article" date="2020" name="Nat. Commun.">
        <title>Large-scale genome sequencing of mycorrhizal fungi provides insights into the early evolution of symbiotic traits.</title>
        <authorList>
            <person name="Miyauchi S."/>
            <person name="Kiss E."/>
            <person name="Kuo A."/>
            <person name="Drula E."/>
            <person name="Kohler A."/>
            <person name="Sanchez-Garcia M."/>
            <person name="Morin E."/>
            <person name="Andreopoulos B."/>
            <person name="Barry K.W."/>
            <person name="Bonito G."/>
            <person name="Buee M."/>
            <person name="Carver A."/>
            <person name="Chen C."/>
            <person name="Cichocki N."/>
            <person name="Clum A."/>
            <person name="Culley D."/>
            <person name="Crous P.W."/>
            <person name="Fauchery L."/>
            <person name="Girlanda M."/>
            <person name="Hayes R.D."/>
            <person name="Keri Z."/>
            <person name="LaButti K."/>
            <person name="Lipzen A."/>
            <person name="Lombard V."/>
            <person name="Magnuson J."/>
            <person name="Maillard F."/>
            <person name="Murat C."/>
            <person name="Nolan M."/>
            <person name="Ohm R.A."/>
            <person name="Pangilinan J."/>
            <person name="Pereira M.F."/>
            <person name="Perotto S."/>
            <person name="Peter M."/>
            <person name="Pfister S."/>
            <person name="Riley R."/>
            <person name="Sitrit Y."/>
            <person name="Stielow J.B."/>
            <person name="Szollosi G."/>
            <person name="Zifcakova L."/>
            <person name="Stursova M."/>
            <person name="Spatafora J.W."/>
            <person name="Tedersoo L."/>
            <person name="Vaario L.M."/>
            <person name="Yamada A."/>
            <person name="Yan M."/>
            <person name="Wang P."/>
            <person name="Xu J."/>
            <person name="Bruns T."/>
            <person name="Baldrian P."/>
            <person name="Vilgalys R."/>
            <person name="Dunand C."/>
            <person name="Henrissat B."/>
            <person name="Grigoriev I.V."/>
            <person name="Hibbett D."/>
            <person name="Nagy L.G."/>
            <person name="Martin F.M."/>
        </authorList>
    </citation>
    <scope>NUCLEOTIDE SEQUENCE</scope>
    <source>
        <strain evidence="1">P2</strain>
    </source>
</reference>
<reference evidence="1" key="1">
    <citation type="submission" date="2019-10" db="EMBL/GenBank/DDBJ databases">
        <authorList>
            <consortium name="DOE Joint Genome Institute"/>
            <person name="Kuo A."/>
            <person name="Miyauchi S."/>
            <person name="Kiss E."/>
            <person name="Drula E."/>
            <person name="Kohler A."/>
            <person name="Sanchez-Garcia M."/>
            <person name="Andreopoulos B."/>
            <person name="Barry K.W."/>
            <person name="Bonito G."/>
            <person name="Buee M."/>
            <person name="Carver A."/>
            <person name="Chen C."/>
            <person name="Cichocki N."/>
            <person name="Clum A."/>
            <person name="Culley D."/>
            <person name="Crous P.W."/>
            <person name="Fauchery L."/>
            <person name="Girlanda M."/>
            <person name="Hayes R."/>
            <person name="Keri Z."/>
            <person name="Labutti K."/>
            <person name="Lipzen A."/>
            <person name="Lombard V."/>
            <person name="Magnuson J."/>
            <person name="Maillard F."/>
            <person name="Morin E."/>
            <person name="Murat C."/>
            <person name="Nolan M."/>
            <person name="Ohm R."/>
            <person name="Pangilinan J."/>
            <person name="Pereira M."/>
            <person name="Perotto S."/>
            <person name="Peter M."/>
            <person name="Riley R."/>
            <person name="Sitrit Y."/>
            <person name="Stielow B."/>
            <person name="Szollosi G."/>
            <person name="Zifcakova L."/>
            <person name="Stursova M."/>
            <person name="Spatafora J.W."/>
            <person name="Tedersoo L."/>
            <person name="Vaario L.-M."/>
            <person name="Yamada A."/>
            <person name="Yan M."/>
            <person name="Wang P."/>
            <person name="Xu J."/>
            <person name="Bruns T."/>
            <person name="Baldrian P."/>
            <person name="Vilgalys R."/>
            <person name="Henrissat B."/>
            <person name="Grigoriev I.V."/>
            <person name="Hibbett D."/>
            <person name="Nagy L.G."/>
            <person name="Martin F.M."/>
        </authorList>
    </citation>
    <scope>NUCLEOTIDE SEQUENCE</scope>
    <source>
        <strain evidence="1">P2</strain>
    </source>
</reference>
<dbReference type="EMBL" id="MU117978">
    <property type="protein sequence ID" value="KAF9651119.1"/>
    <property type="molecule type" value="Genomic_DNA"/>
</dbReference>
<dbReference type="Proteomes" id="UP000886501">
    <property type="component" value="Unassembled WGS sequence"/>
</dbReference>
<evidence type="ECO:0000313" key="2">
    <source>
        <dbReference type="Proteomes" id="UP000886501"/>
    </source>
</evidence>
<proteinExistence type="predicted"/>
<sequence length="393" mass="44385">MLDIREIQAIQRELNGVTKIVNGITQRFQQRLNHAASTASTLDALQDRIVQLEKEIDKLKSDNDQLKVLKERAVADAEALKRGHHVQRQKIEQIAEERDGALQRLEKLEVTFRGCFSEDRPGSSVGVRTPERSNISVHEERARTKSPVEERERRISIHSSKGGSVRSRSPSVMSTVSEHLAKQRSRRSIGGSSVAGSTIVGSTLTGSTASRPSSTPPRPQSRETSRPASRATSRAKTTEPEGSDLSPSDIPGTRDWYLEMKDPPQTATYARGPFESVDLVERLGLNNGEVFKLEETMIVPKKLGPRIHIHKDMIFLYDPFWLEREDGTYLIDWAEREDVDKIKKYLKGKENPATVFQLFSFPVHRRGWVWNGAHQFRVAEGLPALWPQLRQKA</sequence>
<gene>
    <name evidence="1" type="ORF">BDM02DRAFT_3259303</name>
</gene>
<comment type="caution">
    <text evidence="1">The sequence shown here is derived from an EMBL/GenBank/DDBJ whole genome shotgun (WGS) entry which is preliminary data.</text>
</comment>